<comment type="pathway">
    <text evidence="4 20">Cell wall biogenesis; peptidoglycan biosynthesis.</text>
</comment>
<dbReference type="SUPFAM" id="SSF56194">
    <property type="entry name" value="Uridine diphospho-N-Acetylenolpyruvylglucosamine reductase, MurB, C-terminal domain"/>
    <property type="match status" value="1"/>
</dbReference>
<dbReference type="PROSITE" id="PS51387">
    <property type="entry name" value="FAD_PCMH"/>
    <property type="match status" value="1"/>
</dbReference>
<dbReference type="GO" id="GO:0071949">
    <property type="term" value="F:FAD binding"/>
    <property type="evidence" value="ECO:0007669"/>
    <property type="project" value="InterPro"/>
</dbReference>
<accession>A0A450T4S7</accession>
<keyword evidence="12 20" id="KW-0521">NADP</keyword>
<dbReference type="PANTHER" id="PTHR21071:SF4">
    <property type="entry name" value="UDP-N-ACETYLENOLPYRUVOYLGLUCOSAMINE REDUCTASE"/>
    <property type="match status" value="1"/>
</dbReference>
<comment type="similarity">
    <text evidence="5 20">Belongs to the MurB family.</text>
</comment>
<dbReference type="InterPro" id="IPR016166">
    <property type="entry name" value="FAD-bd_PCMH"/>
</dbReference>
<evidence type="ECO:0000256" key="12">
    <source>
        <dbReference type="ARBA" id="ARBA00022857"/>
    </source>
</evidence>
<evidence type="ECO:0000256" key="16">
    <source>
        <dbReference type="ARBA" id="ARBA00023306"/>
    </source>
</evidence>
<keyword evidence="13 20" id="KW-0133">Cell shape</keyword>
<evidence type="ECO:0000256" key="19">
    <source>
        <dbReference type="ARBA" id="ARBA00048914"/>
    </source>
</evidence>
<dbReference type="GO" id="GO:0008762">
    <property type="term" value="F:UDP-N-acetylmuramate dehydrogenase activity"/>
    <property type="evidence" value="ECO:0007669"/>
    <property type="project" value="UniProtKB-UniRule"/>
</dbReference>
<dbReference type="InterPro" id="IPR036635">
    <property type="entry name" value="MurB_C_sf"/>
</dbReference>
<feature type="region of interest" description="Disordered" evidence="21">
    <location>
        <begin position="206"/>
        <end position="236"/>
    </location>
</feature>
<dbReference type="GO" id="GO:0005829">
    <property type="term" value="C:cytosol"/>
    <property type="evidence" value="ECO:0007669"/>
    <property type="project" value="TreeGrafter"/>
</dbReference>
<protein>
    <recommendedName>
        <fullName evidence="7 20">UDP-N-acetylenolpyruvoylglucosamine reductase</fullName>
        <ecNumber evidence="6 20">1.3.1.98</ecNumber>
    </recommendedName>
    <alternativeName>
        <fullName evidence="18 20">UDP-N-acetylmuramate dehydrogenase</fullName>
    </alternativeName>
</protein>
<evidence type="ECO:0000313" key="24">
    <source>
        <dbReference type="EMBL" id="VFJ61657.1"/>
    </source>
</evidence>
<keyword evidence="17 20" id="KW-0961">Cell wall biogenesis/degradation</keyword>
<evidence type="ECO:0000256" key="11">
    <source>
        <dbReference type="ARBA" id="ARBA00022827"/>
    </source>
</evidence>
<evidence type="ECO:0000256" key="18">
    <source>
        <dbReference type="ARBA" id="ARBA00031026"/>
    </source>
</evidence>
<dbReference type="UniPathway" id="UPA00219"/>
<dbReference type="InterPro" id="IPR016167">
    <property type="entry name" value="FAD-bd_PCMH_sub1"/>
</dbReference>
<dbReference type="Pfam" id="PF02873">
    <property type="entry name" value="MurB_C"/>
    <property type="match status" value="1"/>
</dbReference>
<dbReference type="EMBL" id="CAADEX010000102">
    <property type="protein sequence ID" value="VFJ61596.1"/>
    <property type="molecule type" value="Genomic_DNA"/>
</dbReference>
<dbReference type="Gene3D" id="3.90.78.10">
    <property type="entry name" value="UDP-N-acetylenolpyruvoylglucosamine reductase, C-terminal domain"/>
    <property type="match status" value="1"/>
</dbReference>
<evidence type="ECO:0000256" key="4">
    <source>
        <dbReference type="ARBA" id="ARBA00004752"/>
    </source>
</evidence>
<dbReference type="InterPro" id="IPR036318">
    <property type="entry name" value="FAD-bd_PCMH-like_sf"/>
</dbReference>
<dbReference type="InterPro" id="IPR003170">
    <property type="entry name" value="MurB"/>
</dbReference>
<dbReference type="InterPro" id="IPR006094">
    <property type="entry name" value="Oxid_FAD_bind_N"/>
</dbReference>
<organism evidence="23">
    <name type="scientific">Candidatus Kentrum sp. DK</name>
    <dbReference type="NCBI Taxonomy" id="2126562"/>
    <lineage>
        <taxon>Bacteria</taxon>
        <taxon>Pseudomonadati</taxon>
        <taxon>Pseudomonadota</taxon>
        <taxon>Gammaproteobacteria</taxon>
        <taxon>Candidatus Kentrum</taxon>
    </lineage>
</organism>
<dbReference type="GO" id="GO:0071555">
    <property type="term" value="P:cell wall organization"/>
    <property type="evidence" value="ECO:0007669"/>
    <property type="project" value="UniProtKB-KW"/>
</dbReference>
<dbReference type="SUPFAM" id="SSF56176">
    <property type="entry name" value="FAD-binding/transporter-associated domain-like"/>
    <property type="match status" value="1"/>
</dbReference>
<feature type="domain" description="FAD-binding PCMH-type" evidence="22">
    <location>
        <begin position="33"/>
        <end position="249"/>
    </location>
</feature>
<evidence type="ECO:0000256" key="21">
    <source>
        <dbReference type="SAM" id="MobiDB-lite"/>
    </source>
</evidence>
<dbReference type="AlphaFoldDB" id="A0A450T4S7"/>
<evidence type="ECO:0000256" key="5">
    <source>
        <dbReference type="ARBA" id="ARBA00010485"/>
    </source>
</evidence>
<evidence type="ECO:0000256" key="7">
    <source>
        <dbReference type="ARBA" id="ARBA00015188"/>
    </source>
</evidence>
<name>A0A450T4S7_9GAMM</name>
<comment type="cofactor">
    <cofactor evidence="1 20">
        <name>FAD</name>
        <dbReference type="ChEBI" id="CHEBI:57692"/>
    </cofactor>
</comment>
<evidence type="ECO:0000256" key="14">
    <source>
        <dbReference type="ARBA" id="ARBA00022984"/>
    </source>
</evidence>
<evidence type="ECO:0000259" key="22">
    <source>
        <dbReference type="PROSITE" id="PS51387"/>
    </source>
</evidence>
<dbReference type="HAMAP" id="MF_00037">
    <property type="entry name" value="MurB"/>
    <property type="match status" value="1"/>
</dbReference>
<keyword evidence="16 20" id="KW-0131">Cell cycle</keyword>
<sequence length="379" mass="41578">MPEPSPRAIADEIAKTAALVTTFEPMARHTTFRIGGPADVFATVQTVEQLIHTINICREHQFPFFLLGAGSNILVSDRGIRGVVIRNKSAEFSLEEAASEWRLVRVDSGYPMPKFAVDMGKQGLGGCEFLQSIPGTMGGGVRQNVRFRNAGQFGRYDGLRETGKTDCYLGELVEDVEILTERGERKTLAGSECGFTYTGFHASGFAPDPLSGPRAQPRKNHHAGEDTGGNPGEDPPPVITRVRLKLQRDSVAAVKERLQQYRAWRTHRTAIFSDQKIAQPEDVFTGVRARQPGGATAGCVFFNVPNEHNHPTGRLIDLCGLKGHRIGRAEISPFHANYIVNLGGARASDVHALMELAKETVFSRFGVTLVEEVERVGEW</sequence>
<dbReference type="InterPro" id="IPR016169">
    <property type="entry name" value="FAD-bd_PCMH_sub2"/>
</dbReference>
<evidence type="ECO:0000256" key="2">
    <source>
        <dbReference type="ARBA" id="ARBA00003921"/>
    </source>
</evidence>
<evidence type="ECO:0000256" key="20">
    <source>
        <dbReference type="HAMAP-Rule" id="MF_00037"/>
    </source>
</evidence>
<comment type="caution">
    <text evidence="20">Lacks conserved residue(s) required for the propagation of feature annotation.</text>
</comment>
<dbReference type="InterPro" id="IPR011601">
    <property type="entry name" value="MurB_C"/>
</dbReference>
<comment type="catalytic activity">
    <reaction evidence="19 20">
        <text>UDP-N-acetyl-alpha-D-muramate + NADP(+) = UDP-N-acetyl-3-O-(1-carboxyvinyl)-alpha-D-glucosamine + NADPH + H(+)</text>
        <dbReference type="Rhea" id="RHEA:12248"/>
        <dbReference type="ChEBI" id="CHEBI:15378"/>
        <dbReference type="ChEBI" id="CHEBI:57783"/>
        <dbReference type="ChEBI" id="CHEBI:58349"/>
        <dbReference type="ChEBI" id="CHEBI:68483"/>
        <dbReference type="ChEBI" id="CHEBI:70757"/>
        <dbReference type="EC" id="1.3.1.98"/>
    </reaction>
</comment>
<evidence type="ECO:0000313" key="23">
    <source>
        <dbReference type="EMBL" id="VFJ61596.1"/>
    </source>
</evidence>
<evidence type="ECO:0000256" key="1">
    <source>
        <dbReference type="ARBA" id="ARBA00001974"/>
    </source>
</evidence>
<keyword evidence="11 20" id="KW-0274">FAD</keyword>
<evidence type="ECO:0000256" key="3">
    <source>
        <dbReference type="ARBA" id="ARBA00004496"/>
    </source>
</evidence>
<keyword evidence="8 20" id="KW-0963">Cytoplasm</keyword>
<gene>
    <name evidence="20" type="primary">murB</name>
    <name evidence="23" type="ORF">BECKDK2373B_GA0170837_11029</name>
    <name evidence="24" type="ORF">BECKDK2373C_GA0170839_109011</name>
</gene>
<dbReference type="Pfam" id="PF01565">
    <property type="entry name" value="FAD_binding_4"/>
    <property type="match status" value="1"/>
</dbReference>
<dbReference type="EC" id="1.3.1.98" evidence="6 20"/>
<keyword evidence="9 20" id="KW-0132">Cell division</keyword>
<feature type="active site" evidence="20">
    <location>
        <position position="372"/>
    </location>
</feature>
<dbReference type="GO" id="GO:0051301">
    <property type="term" value="P:cell division"/>
    <property type="evidence" value="ECO:0007669"/>
    <property type="project" value="UniProtKB-KW"/>
</dbReference>
<dbReference type="GO" id="GO:0009252">
    <property type="term" value="P:peptidoglycan biosynthetic process"/>
    <property type="evidence" value="ECO:0007669"/>
    <property type="project" value="UniProtKB-UniRule"/>
</dbReference>
<evidence type="ECO:0000256" key="15">
    <source>
        <dbReference type="ARBA" id="ARBA00023002"/>
    </source>
</evidence>
<evidence type="ECO:0000256" key="6">
    <source>
        <dbReference type="ARBA" id="ARBA00012518"/>
    </source>
</evidence>
<keyword evidence="14 20" id="KW-0573">Peptidoglycan synthesis</keyword>
<evidence type="ECO:0000256" key="9">
    <source>
        <dbReference type="ARBA" id="ARBA00022618"/>
    </source>
</evidence>
<keyword evidence="10 20" id="KW-0285">Flavoprotein</keyword>
<comment type="subcellular location">
    <subcellularLocation>
        <location evidence="3 20">Cytoplasm</location>
    </subcellularLocation>
</comment>
<evidence type="ECO:0000256" key="10">
    <source>
        <dbReference type="ARBA" id="ARBA00022630"/>
    </source>
</evidence>
<evidence type="ECO:0000256" key="17">
    <source>
        <dbReference type="ARBA" id="ARBA00023316"/>
    </source>
</evidence>
<dbReference type="PANTHER" id="PTHR21071">
    <property type="entry name" value="UDP-N-ACETYLENOLPYRUVOYLGLUCOSAMINE REDUCTASE"/>
    <property type="match status" value="1"/>
</dbReference>
<keyword evidence="15 20" id="KW-0560">Oxidoreductase</keyword>
<evidence type="ECO:0000256" key="13">
    <source>
        <dbReference type="ARBA" id="ARBA00022960"/>
    </source>
</evidence>
<dbReference type="EMBL" id="CAADEY010000090">
    <property type="protein sequence ID" value="VFJ61657.1"/>
    <property type="molecule type" value="Genomic_DNA"/>
</dbReference>
<reference evidence="23" key="1">
    <citation type="submission" date="2019-02" db="EMBL/GenBank/DDBJ databases">
        <authorList>
            <person name="Gruber-Vodicka R. H."/>
            <person name="Seah K. B. B."/>
        </authorList>
    </citation>
    <scope>NUCLEOTIDE SEQUENCE</scope>
    <source>
        <strain evidence="24">BECK_DK161</strain>
        <strain evidence="23">BECK_DK47</strain>
    </source>
</reference>
<evidence type="ECO:0000256" key="8">
    <source>
        <dbReference type="ARBA" id="ARBA00022490"/>
    </source>
</evidence>
<proteinExistence type="inferred from homology"/>
<dbReference type="Gene3D" id="3.30.465.10">
    <property type="match status" value="1"/>
</dbReference>
<feature type="active site" description="Proton donor" evidence="20">
    <location>
        <position position="299"/>
    </location>
</feature>
<dbReference type="Gene3D" id="3.30.43.10">
    <property type="entry name" value="Uridine Diphospho-n-acetylenolpyruvylglucosamine Reductase, domain 2"/>
    <property type="match status" value="1"/>
</dbReference>
<dbReference type="GO" id="GO:0008360">
    <property type="term" value="P:regulation of cell shape"/>
    <property type="evidence" value="ECO:0007669"/>
    <property type="project" value="UniProtKB-KW"/>
</dbReference>
<comment type="function">
    <text evidence="2 20">Cell wall formation.</text>
</comment>